<proteinExistence type="predicted"/>
<keyword evidence="2" id="KW-1185">Reference proteome</keyword>
<dbReference type="Proteomes" id="UP001162992">
    <property type="component" value="Chromosome 4"/>
</dbReference>
<sequence>MIDAINRLCYLLFLCSTLLACSRESEKEIMSGIMWSTKGLGNGLTCLSSYLHEISFQILHEWMIKSRLGIPFSSPQLFLALSLMGILMPSNFLIKNVIHHNLRCRTIWIID</sequence>
<name>A0ACC2DZ85_DIPCM</name>
<evidence type="ECO:0000313" key="1">
    <source>
        <dbReference type="EMBL" id="KAJ7559663.1"/>
    </source>
</evidence>
<evidence type="ECO:0000313" key="2">
    <source>
        <dbReference type="Proteomes" id="UP001162992"/>
    </source>
</evidence>
<comment type="caution">
    <text evidence="1">The sequence shown here is derived from an EMBL/GenBank/DDBJ whole genome shotgun (WGS) entry which is preliminary data.</text>
</comment>
<reference evidence="2" key="1">
    <citation type="journal article" date="2024" name="Proc. Natl. Acad. Sci. U.S.A.">
        <title>Extraordinary preservation of gene collinearity over three hundred million years revealed in homosporous lycophytes.</title>
        <authorList>
            <person name="Li C."/>
            <person name="Wickell D."/>
            <person name="Kuo L.Y."/>
            <person name="Chen X."/>
            <person name="Nie B."/>
            <person name="Liao X."/>
            <person name="Peng D."/>
            <person name="Ji J."/>
            <person name="Jenkins J."/>
            <person name="Williams M."/>
            <person name="Shu S."/>
            <person name="Plott C."/>
            <person name="Barry K."/>
            <person name="Rajasekar S."/>
            <person name="Grimwood J."/>
            <person name="Han X."/>
            <person name="Sun S."/>
            <person name="Hou Z."/>
            <person name="He W."/>
            <person name="Dai G."/>
            <person name="Sun C."/>
            <person name="Schmutz J."/>
            <person name="Leebens-Mack J.H."/>
            <person name="Li F.W."/>
            <person name="Wang L."/>
        </authorList>
    </citation>
    <scope>NUCLEOTIDE SEQUENCE [LARGE SCALE GENOMIC DNA]</scope>
    <source>
        <strain evidence="2">cv. PW_Plant_1</strain>
    </source>
</reference>
<dbReference type="EMBL" id="CM055095">
    <property type="protein sequence ID" value="KAJ7559663.1"/>
    <property type="molecule type" value="Genomic_DNA"/>
</dbReference>
<accession>A0ACC2DZ85</accession>
<protein>
    <submittedName>
        <fullName evidence="1">Uncharacterized protein</fullName>
    </submittedName>
</protein>
<organism evidence="1 2">
    <name type="scientific">Diphasiastrum complanatum</name>
    <name type="common">Issler's clubmoss</name>
    <name type="synonym">Lycopodium complanatum</name>
    <dbReference type="NCBI Taxonomy" id="34168"/>
    <lineage>
        <taxon>Eukaryota</taxon>
        <taxon>Viridiplantae</taxon>
        <taxon>Streptophyta</taxon>
        <taxon>Embryophyta</taxon>
        <taxon>Tracheophyta</taxon>
        <taxon>Lycopodiopsida</taxon>
        <taxon>Lycopodiales</taxon>
        <taxon>Lycopodiaceae</taxon>
        <taxon>Lycopodioideae</taxon>
        <taxon>Diphasiastrum</taxon>
    </lineage>
</organism>
<gene>
    <name evidence="1" type="ORF">O6H91_04G095000</name>
</gene>